<gene>
    <name evidence="1" type="ORF">JW498_06460</name>
</gene>
<dbReference type="Proteomes" id="UP000760472">
    <property type="component" value="Unassembled WGS sequence"/>
</dbReference>
<proteinExistence type="predicted"/>
<evidence type="ECO:0000313" key="2">
    <source>
        <dbReference type="Proteomes" id="UP000760472"/>
    </source>
</evidence>
<evidence type="ECO:0000313" key="1">
    <source>
        <dbReference type="EMBL" id="MBN0986994.1"/>
    </source>
</evidence>
<sequence length="312" mass="35681">MKPDQKIAFVVEESINPSSDFFVIPELKRRGYEIRRFGFDSCPAAGDAGKSIVVFVRYVPRCWKLFIDRYREHFDQVIYFMDDDLLNPAALSGLPLRYRFKLIRYAFLARSWLQKHNACFWVSTPYLQSVYSAFDSVLVAPVPLPEKPRPLTIFYHGSSSHNAEIRWLVPVLEEVLRRRENTVFEAIGNAEVRKWLKGLSRVNVLQPMSWPSYQALILRGGRDIGLAPLLDSPFNRARSHTKYFDITAAGAAGVFADDPVYTSYIEHESNGMTIAMDQSEWVSAIVDLIDNKAKRLALHSAARSHCFRLGQT</sequence>
<protein>
    <submittedName>
        <fullName evidence="1">Glycosyltransferase</fullName>
    </submittedName>
</protein>
<dbReference type="EMBL" id="JAFFZP010000007">
    <property type="protein sequence ID" value="MBN0986994.1"/>
    <property type="molecule type" value="Genomic_DNA"/>
</dbReference>
<organism evidence="1 2">
    <name type="scientific">Amphritea pacifica</name>
    <dbReference type="NCBI Taxonomy" id="2811233"/>
    <lineage>
        <taxon>Bacteria</taxon>
        <taxon>Pseudomonadati</taxon>
        <taxon>Pseudomonadota</taxon>
        <taxon>Gammaproteobacteria</taxon>
        <taxon>Oceanospirillales</taxon>
        <taxon>Oceanospirillaceae</taxon>
        <taxon>Amphritea</taxon>
    </lineage>
</organism>
<name>A0ABS2W5K8_9GAMM</name>
<keyword evidence="2" id="KW-1185">Reference proteome</keyword>
<dbReference type="RefSeq" id="WP_205213199.1">
    <property type="nucleotide sequence ID" value="NZ_JAFFZP010000007.1"/>
</dbReference>
<reference evidence="1 2" key="1">
    <citation type="submission" date="2021-02" db="EMBL/GenBank/DDBJ databases">
        <title>A novel species of genus Amphritea isolated from a fishpond in China.</title>
        <authorList>
            <person name="Lu H."/>
        </authorList>
    </citation>
    <scope>NUCLEOTIDE SEQUENCE [LARGE SCALE GENOMIC DNA]</scope>
    <source>
        <strain evidence="1 2">RP18W</strain>
    </source>
</reference>
<accession>A0ABS2W5K8</accession>
<dbReference type="Gene3D" id="3.40.50.2000">
    <property type="entry name" value="Glycogen Phosphorylase B"/>
    <property type="match status" value="1"/>
</dbReference>
<comment type="caution">
    <text evidence="1">The sequence shown here is derived from an EMBL/GenBank/DDBJ whole genome shotgun (WGS) entry which is preliminary data.</text>
</comment>
<dbReference type="SUPFAM" id="SSF53756">
    <property type="entry name" value="UDP-Glycosyltransferase/glycogen phosphorylase"/>
    <property type="match status" value="1"/>
</dbReference>